<organism evidence="1 2">
    <name type="scientific">Streptomyces noursei</name>
    <name type="common">Streptomyces albulus</name>
    <dbReference type="NCBI Taxonomy" id="1971"/>
    <lineage>
        <taxon>Bacteria</taxon>
        <taxon>Bacillati</taxon>
        <taxon>Actinomycetota</taxon>
        <taxon>Actinomycetes</taxon>
        <taxon>Kitasatosporales</taxon>
        <taxon>Streptomycetaceae</taxon>
        <taxon>Streptomyces</taxon>
    </lineage>
</organism>
<proteinExistence type="predicted"/>
<protein>
    <submittedName>
        <fullName evidence="1">Uncharacterized protein</fullName>
    </submittedName>
</protein>
<accession>A0A2N8PAX4</accession>
<evidence type="ECO:0000313" key="2">
    <source>
        <dbReference type="Proteomes" id="UP000236047"/>
    </source>
</evidence>
<sequence length="84" mass="9127">MRAEGDGQPPADTEQVGVIEPVAVVLDTVLVERVDPRPLEPVAQMRVGDVPESVAFQHRVLDVPHCLSTGSWPQDVWSGLRCSV</sequence>
<evidence type="ECO:0000313" key="1">
    <source>
        <dbReference type="EMBL" id="PNE38179.1"/>
    </source>
</evidence>
<reference evidence="2" key="1">
    <citation type="submission" date="2015-09" db="EMBL/GenBank/DDBJ databases">
        <authorList>
            <person name="Graham D.E."/>
            <person name="Mahan K.M."/>
            <person name="Klingeman D.M."/>
            <person name="Fida T."/>
            <person name="Giannone R.J."/>
            <person name="Hettich R.L."/>
            <person name="Parry R.J."/>
            <person name="Spain J.C."/>
        </authorList>
    </citation>
    <scope>NUCLEOTIDE SEQUENCE [LARGE SCALE GENOMIC DNA]</scope>
    <source>
        <strain evidence="2">JCM 4701</strain>
    </source>
</reference>
<gene>
    <name evidence="1" type="ORF">AOB60_29265</name>
</gene>
<dbReference type="AlphaFoldDB" id="A0A2N8PAX4"/>
<keyword evidence="2" id="KW-1185">Reference proteome</keyword>
<name>A0A2N8PAX4_STRNR</name>
<dbReference type="Proteomes" id="UP000236047">
    <property type="component" value="Unassembled WGS sequence"/>
</dbReference>
<comment type="caution">
    <text evidence="1">The sequence shown here is derived from an EMBL/GenBank/DDBJ whole genome shotgun (WGS) entry which is preliminary data.</text>
</comment>
<dbReference type="EMBL" id="LJSN01000003">
    <property type="protein sequence ID" value="PNE38179.1"/>
    <property type="molecule type" value="Genomic_DNA"/>
</dbReference>